<dbReference type="PANTHER" id="PTHR37962">
    <property type="entry name" value="MALE STERILE (3) 76CA"/>
    <property type="match status" value="1"/>
</dbReference>
<dbReference type="Proteomes" id="UP000504635">
    <property type="component" value="Unplaced"/>
</dbReference>
<dbReference type="OrthoDB" id="5797993at2759"/>
<evidence type="ECO:0000313" key="2">
    <source>
        <dbReference type="RefSeq" id="XP_030758309.1"/>
    </source>
</evidence>
<dbReference type="GeneID" id="115884013"/>
<dbReference type="AlphaFoldDB" id="A0A6J2Y5L4"/>
<gene>
    <name evidence="2" type="primary">LOC115884013</name>
</gene>
<keyword evidence="1" id="KW-1185">Reference proteome</keyword>
<proteinExistence type="predicted"/>
<dbReference type="RefSeq" id="XP_030758309.1">
    <property type="nucleotide sequence ID" value="XM_030902449.1"/>
</dbReference>
<dbReference type="KEGG" id="soy:115884013"/>
<dbReference type="InterPro" id="IPR038765">
    <property type="entry name" value="Papain-like_cys_pep_sf"/>
</dbReference>
<dbReference type="SUPFAM" id="SSF54001">
    <property type="entry name" value="Cysteine proteinases"/>
    <property type="match status" value="1"/>
</dbReference>
<sequence length="242" mass="28359">MVSSNLELPFFPQYELESVYDDTISVMWFETKFSQSHYNVHNKTNGSNACTLIVVLIAAKCHATKVLINEPECGTNKKLIYLLATSMLEGNKIHEELKVKKLLKHLNLNVPEALKYTEDQTFNLVEWRSSIYMQRLSRSLCENIKVHYLEWLKINNKPDRDLYVILIADSRTVLFLFQHRTQTVTLFDSHQHSMEKGAFIAVTNRSKLKHLCHWFKDVVLTCYNSDPKLYELSFLYFKNNKS</sequence>
<dbReference type="InParanoid" id="A0A6J2Y5L4"/>
<protein>
    <submittedName>
        <fullName evidence="2">Uncharacterized protein LOC115884013</fullName>
    </submittedName>
</protein>
<reference evidence="2" key="1">
    <citation type="submission" date="2025-08" db="UniProtKB">
        <authorList>
            <consortium name="RefSeq"/>
        </authorList>
    </citation>
    <scope>IDENTIFICATION</scope>
    <source>
        <tissue evidence="2">Gonads</tissue>
    </source>
</reference>
<evidence type="ECO:0000313" key="1">
    <source>
        <dbReference type="Proteomes" id="UP000504635"/>
    </source>
</evidence>
<accession>A0A6J2Y5L4</accession>
<organism evidence="1 2">
    <name type="scientific">Sitophilus oryzae</name>
    <name type="common">Rice weevil</name>
    <name type="synonym">Curculio oryzae</name>
    <dbReference type="NCBI Taxonomy" id="7048"/>
    <lineage>
        <taxon>Eukaryota</taxon>
        <taxon>Metazoa</taxon>
        <taxon>Ecdysozoa</taxon>
        <taxon>Arthropoda</taxon>
        <taxon>Hexapoda</taxon>
        <taxon>Insecta</taxon>
        <taxon>Pterygota</taxon>
        <taxon>Neoptera</taxon>
        <taxon>Endopterygota</taxon>
        <taxon>Coleoptera</taxon>
        <taxon>Polyphaga</taxon>
        <taxon>Cucujiformia</taxon>
        <taxon>Curculionidae</taxon>
        <taxon>Dryophthorinae</taxon>
        <taxon>Sitophilus</taxon>
    </lineage>
</organism>
<name>A0A6J2Y5L4_SITOR</name>
<dbReference type="PANTHER" id="PTHR37962:SF2">
    <property type="entry name" value="MALE STERILE (3) 76CA"/>
    <property type="match status" value="1"/>
</dbReference>